<dbReference type="AlphaFoldDB" id="A0A381ZZ31"/>
<name>A0A381ZZ31_9ZZZZ</name>
<feature type="non-terminal residue" evidence="1">
    <location>
        <position position="171"/>
    </location>
</feature>
<evidence type="ECO:0008006" key="2">
    <source>
        <dbReference type="Google" id="ProtNLM"/>
    </source>
</evidence>
<organism evidence="1">
    <name type="scientific">marine metagenome</name>
    <dbReference type="NCBI Taxonomy" id="408172"/>
    <lineage>
        <taxon>unclassified sequences</taxon>
        <taxon>metagenomes</taxon>
        <taxon>ecological metagenomes</taxon>
    </lineage>
</organism>
<dbReference type="EMBL" id="UINC01023189">
    <property type="protein sequence ID" value="SVA94354.1"/>
    <property type="molecule type" value="Genomic_DNA"/>
</dbReference>
<reference evidence="1" key="1">
    <citation type="submission" date="2018-05" db="EMBL/GenBank/DDBJ databases">
        <authorList>
            <person name="Lanie J.A."/>
            <person name="Ng W.-L."/>
            <person name="Kazmierczak K.M."/>
            <person name="Andrzejewski T.M."/>
            <person name="Davidsen T.M."/>
            <person name="Wayne K.J."/>
            <person name="Tettelin H."/>
            <person name="Glass J.I."/>
            <person name="Rusch D."/>
            <person name="Podicherti R."/>
            <person name="Tsui H.-C.T."/>
            <person name="Winkler M.E."/>
        </authorList>
    </citation>
    <scope>NUCLEOTIDE SEQUENCE</scope>
</reference>
<proteinExistence type="predicted"/>
<protein>
    <recommendedName>
        <fullName evidence="2">Cleaved adhesin domain-containing protein</fullName>
    </recommendedName>
</protein>
<accession>A0A381ZZ31</accession>
<gene>
    <name evidence="1" type="ORF">METZ01_LOCUS147208</name>
</gene>
<evidence type="ECO:0000313" key="1">
    <source>
        <dbReference type="EMBL" id="SVA94354.1"/>
    </source>
</evidence>
<sequence length="171" mass="19433">MKTHFYLLVIFAGLLFARENNIIERTSIVSDNSSDSQTAFRTGDYGLVCQNESGSYNTDMENYIYSPTIDIPTGDQVSVDFLLRGSFLDGDDFPNVDFWGMQISRDQGQTWFYVSNPYGDTTGTIPNYVYSDAPEFWSLFSTTYSTPIDIDDYAGISIQLRYWFHSDSDAP</sequence>